<keyword evidence="8" id="KW-0804">Transcription</keyword>
<evidence type="ECO:0000256" key="10">
    <source>
        <dbReference type="ARBA" id="ARBA00030803"/>
    </source>
</evidence>
<feature type="domain" description="Putative zinc-finger" evidence="13">
    <location>
        <begin position="10"/>
        <end position="38"/>
    </location>
</feature>
<reference evidence="14" key="2">
    <citation type="submission" date="2020-09" db="EMBL/GenBank/DDBJ databases">
        <authorList>
            <person name="Sun Q."/>
            <person name="Ohkuma M."/>
        </authorList>
    </citation>
    <scope>NUCLEOTIDE SEQUENCE</scope>
    <source>
        <strain evidence="14">JCM 4646</strain>
    </source>
</reference>
<evidence type="ECO:0000256" key="6">
    <source>
        <dbReference type="ARBA" id="ARBA00023015"/>
    </source>
</evidence>
<dbReference type="Proteomes" id="UP000617734">
    <property type="component" value="Unassembled WGS sequence"/>
</dbReference>
<reference evidence="14" key="1">
    <citation type="journal article" date="2014" name="Int. J. Syst. Evol. Microbiol.">
        <title>Complete genome sequence of Corynebacterium casei LMG S-19264T (=DSM 44701T), isolated from a smear-ripened cheese.</title>
        <authorList>
            <consortium name="US DOE Joint Genome Institute (JGI-PGF)"/>
            <person name="Walter F."/>
            <person name="Albersmeier A."/>
            <person name="Kalinowski J."/>
            <person name="Ruckert C."/>
        </authorList>
    </citation>
    <scope>NUCLEOTIDE SEQUENCE</scope>
    <source>
        <strain evidence="14">JCM 4646</strain>
    </source>
</reference>
<evidence type="ECO:0000256" key="4">
    <source>
        <dbReference type="ARBA" id="ARBA00022692"/>
    </source>
</evidence>
<sequence length="253" mass="26129">MTADADLHTLTGAFAAHALPDPERTEFRRHLERCPACALEVQEFRAALARVGVAEAADPPPGLEARVMAAITSVRQVGPGGPDLVDEGDGWQERRRRRFARSWLRFALAASVAAAISLGAVAVHQHQDAQRAEQQSAQLQEQTAAFSHLLTAPDARTSTATAGSGAGTVVWSLSRQQAGFLAGALPSLAAGKVYELWFDDAGAARPAGLLATSTGSVLLKGPIGGATGVGVTVEPAGGSLQPTGPPVMALPFS</sequence>
<accession>A0A919D8Y6</accession>
<dbReference type="PANTHER" id="PTHR37461">
    <property type="entry name" value="ANTI-SIGMA-K FACTOR RSKA"/>
    <property type="match status" value="1"/>
</dbReference>
<comment type="subcellular location">
    <subcellularLocation>
        <location evidence="2">Cell membrane</location>
    </subcellularLocation>
    <subcellularLocation>
        <location evidence="1">Membrane</location>
        <topology evidence="1">Single-pass membrane protein</topology>
    </subcellularLocation>
</comment>
<dbReference type="InterPro" id="IPR018764">
    <property type="entry name" value="RskA_C"/>
</dbReference>
<dbReference type="Pfam" id="PF10099">
    <property type="entry name" value="RskA_C"/>
    <property type="match status" value="1"/>
</dbReference>
<dbReference type="InterPro" id="IPR051474">
    <property type="entry name" value="Anti-sigma-K/W_factor"/>
</dbReference>
<evidence type="ECO:0000256" key="7">
    <source>
        <dbReference type="ARBA" id="ARBA00023136"/>
    </source>
</evidence>
<dbReference type="Gene3D" id="1.10.10.1320">
    <property type="entry name" value="Anti-sigma factor, zinc-finger domain"/>
    <property type="match status" value="1"/>
</dbReference>
<evidence type="ECO:0000259" key="12">
    <source>
        <dbReference type="Pfam" id="PF10099"/>
    </source>
</evidence>
<dbReference type="PANTHER" id="PTHR37461:SF1">
    <property type="entry name" value="ANTI-SIGMA-K FACTOR RSKA"/>
    <property type="match status" value="1"/>
</dbReference>
<dbReference type="EMBL" id="BNBO01000087">
    <property type="protein sequence ID" value="GHE25849.1"/>
    <property type="molecule type" value="Genomic_DNA"/>
</dbReference>
<dbReference type="GO" id="GO:0005886">
    <property type="term" value="C:plasma membrane"/>
    <property type="evidence" value="ECO:0007669"/>
    <property type="project" value="UniProtKB-SubCell"/>
</dbReference>
<evidence type="ECO:0000313" key="15">
    <source>
        <dbReference type="Proteomes" id="UP000617734"/>
    </source>
</evidence>
<organism evidence="14 15">
    <name type="scientific">Kitasatospora indigofera</name>
    <dbReference type="NCBI Taxonomy" id="67307"/>
    <lineage>
        <taxon>Bacteria</taxon>
        <taxon>Bacillati</taxon>
        <taxon>Actinomycetota</taxon>
        <taxon>Actinomycetes</taxon>
        <taxon>Kitasatosporales</taxon>
        <taxon>Streptomycetaceae</taxon>
        <taxon>Kitasatospora</taxon>
    </lineage>
</organism>
<feature type="domain" description="Anti-sigma K factor RskA C-terminal" evidence="12">
    <location>
        <begin position="110"/>
        <end position="245"/>
    </location>
</feature>
<evidence type="ECO:0000256" key="1">
    <source>
        <dbReference type="ARBA" id="ARBA00004167"/>
    </source>
</evidence>
<evidence type="ECO:0000256" key="2">
    <source>
        <dbReference type="ARBA" id="ARBA00004236"/>
    </source>
</evidence>
<dbReference type="RefSeq" id="WP_190215645.1">
    <property type="nucleotide sequence ID" value="NZ_BNBO01000087.1"/>
</dbReference>
<keyword evidence="7 11" id="KW-0472">Membrane</keyword>
<name>A0A919D8Y6_9ACTN</name>
<gene>
    <name evidence="14" type="ORF">GCM10018781_77800</name>
</gene>
<comment type="caution">
    <text evidence="14">The sequence shown here is derived from an EMBL/GenBank/DDBJ whole genome shotgun (WGS) entry which is preliminary data.</text>
</comment>
<keyword evidence="3" id="KW-1003">Cell membrane</keyword>
<keyword evidence="5 11" id="KW-1133">Transmembrane helix</keyword>
<evidence type="ECO:0000256" key="11">
    <source>
        <dbReference type="SAM" id="Phobius"/>
    </source>
</evidence>
<dbReference type="InterPro" id="IPR027383">
    <property type="entry name" value="Znf_put"/>
</dbReference>
<feature type="transmembrane region" description="Helical" evidence="11">
    <location>
        <begin position="103"/>
        <end position="123"/>
    </location>
</feature>
<evidence type="ECO:0000256" key="3">
    <source>
        <dbReference type="ARBA" id="ARBA00022475"/>
    </source>
</evidence>
<keyword evidence="6" id="KW-0805">Transcription regulation</keyword>
<evidence type="ECO:0000259" key="13">
    <source>
        <dbReference type="Pfam" id="PF13490"/>
    </source>
</evidence>
<dbReference type="AlphaFoldDB" id="A0A919D8Y6"/>
<keyword evidence="4 11" id="KW-0812">Transmembrane</keyword>
<proteinExistence type="predicted"/>
<dbReference type="Pfam" id="PF13490">
    <property type="entry name" value="zf-HC2"/>
    <property type="match status" value="1"/>
</dbReference>
<evidence type="ECO:0000256" key="5">
    <source>
        <dbReference type="ARBA" id="ARBA00022989"/>
    </source>
</evidence>
<evidence type="ECO:0000313" key="14">
    <source>
        <dbReference type="EMBL" id="GHE25849.1"/>
    </source>
</evidence>
<evidence type="ECO:0000256" key="9">
    <source>
        <dbReference type="ARBA" id="ARBA00029829"/>
    </source>
</evidence>
<dbReference type="GO" id="GO:0006417">
    <property type="term" value="P:regulation of translation"/>
    <property type="evidence" value="ECO:0007669"/>
    <property type="project" value="TreeGrafter"/>
</dbReference>
<dbReference type="GeneID" id="95357989"/>
<protein>
    <recommendedName>
        <fullName evidence="10">Regulator of SigK</fullName>
    </recommendedName>
    <alternativeName>
        <fullName evidence="9">Sigma-K anti-sigma factor RskA</fullName>
    </alternativeName>
</protein>
<keyword evidence="15" id="KW-1185">Reference proteome</keyword>
<evidence type="ECO:0000256" key="8">
    <source>
        <dbReference type="ARBA" id="ARBA00023163"/>
    </source>
</evidence>
<dbReference type="InterPro" id="IPR041916">
    <property type="entry name" value="Anti_sigma_zinc_sf"/>
</dbReference>
<dbReference type="GO" id="GO:0016989">
    <property type="term" value="F:sigma factor antagonist activity"/>
    <property type="evidence" value="ECO:0007669"/>
    <property type="project" value="TreeGrafter"/>
</dbReference>